<sequence>MSTKLAAAEGSSAEAITTYGDCVFRRQLGTDQLFQSKL</sequence>
<protein>
    <submittedName>
        <fullName evidence="1">Uncharacterized protein</fullName>
    </submittedName>
</protein>
<reference evidence="1" key="1">
    <citation type="submission" date="2014-09" db="EMBL/GenBank/DDBJ databases">
        <authorList>
            <person name="Magalhaes I.L.F."/>
            <person name="Oliveira U."/>
            <person name="Santos F.R."/>
            <person name="Vidigal T.H.D.A."/>
            <person name="Brescovit A.D."/>
            <person name="Santos A.J."/>
        </authorList>
    </citation>
    <scope>NUCLEOTIDE SEQUENCE</scope>
    <source>
        <tissue evidence="1">Shoot tissue taken approximately 20 cm above the soil surface</tissue>
    </source>
</reference>
<dbReference type="AlphaFoldDB" id="A0A0A9HFU0"/>
<name>A0A0A9HFU0_ARUDO</name>
<accession>A0A0A9HFU0</accession>
<organism evidence="1">
    <name type="scientific">Arundo donax</name>
    <name type="common">Giant reed</name>
    <name type="synonym">Donax arundinaceus</name>
    <dbReference type="NCBI Taxonomy" id="35708"/>
    <lineage>
        <taxon>Eukaryota</taxon>
        <taxon>Viridiplantae</taxon>
        <taxon>Streptophyta</taxon>
        <taxon>Embryophyta</taxon>
        <taxon>Tracheophyta</taxon>
        <taxon>Spermatophyta</taxon>
        <taxon>Magnoliopsida</taxon>
        <taxon>Liliopsida</taxon>
        <taxon>Poales</taxon>
        <taxon>Poaceae</taxon>
        <taxon>PACMAD clade</taxon>
        <taxon>Arundinoideae</taxon>
        <taxon>Arundineae</taxon>
        <taxon>Arundo</taxon>
    </lineage>
</organism>
<dbReference type="EMBL" id="GBRH01166103">
    <property type="protein sequence ID" value="JAE31793.1"/>
    <property type="molecule type" value="Transcribed_RNA"/>
</dbReference>
<evidence type="ECO:0000313" key="1">
    <source>
        <dbReference type="EMBL" id="JAE31793.1"/>
    </source>
</evidence>
<proteinExistence type="predicted"/>
<reference evidence="1" key="2">
    <citation type="journal article" date="2015" name="Data Brief">
        <title>Shoot transcriptome of the giant reed, Arundo donax.</title>
        <authorList>
            <person name="Barrero R.A."/>
            <person name="Guerrero F.D."/>
            <person name="Moolhuijzen P."/>
            <person name="Goolsby J.A."/>
            <person name="Tidwell J."/>
            <person name="Bellgard S.E."/>
            <person name="Bellgard M.I."/>
        </authorList>
    </citation>
    <scope>NUCLEOTIDE SEQUENCE</scope>
    <source>
        <tissue evidence="1">Shoot tissue taken approximately 20 cm above the soil surface</tissue>
    </source>
</reference>